<feature type="domain" description="NodB homology" evidence="3">
    <location>
        <begin position="37"/>
        <end position="270"/>
    </location>
</feature>
<evidence type="ECO:0000259" key="3">
    <source>
        <dbReference type="PROSITE" id="PS51677"/>
    </source>
</evidence>
<evidence type="ECO:0000313" key="5">
    <source>
        <dbReference type="Proteomes" id="UP000562352"/>
    </source>
</evidence>
<keyword evidence="1 2" id="KW-0732">Signal</keyword>
<dbReference type="PROSITE" id="PS51677">
    <property type="entry name" value="NODB"/>
    <property type="match status" value="1"/>
</dbReference>
<dbReference type="GO" id="GO:0005975">
    <property type="term" value="P:carbohydrate metabolic process"/>
    <property type="evidence" value="ECO:0007669"/>
    <property type="project" value="InterPro"/>
</dbReference>
<dbReference type="InterPro" id="IPR011330">
    <property type="entry name" value="Glyco_hydro/deAcase_b/a-brl"/>
</dbReference>
<keyword evidence="5" id="KW-1185">Reference proteome</keyword>
<name>A0A841D4C1_PLAVE</name>
<dbReference type="Pfam" id="PF01522">
    <property type="entry name" value="Polysacc_deac_1"/>
    <property type="match status" value="1"/>
</dbReference>
<dbReference type="SUPFAM" id="SSF88713">
    <property type="entry name" value="Glycoside hydrolase/deacetylase"/>
    <property type="match status" value="1"/>
</dbReference>
<accession>A0A841D4C1</accession>
<dbReference type="PANTHER" id="PTHR34216">
    <property type="match status" value="1"/>
</dbReference>
<organism evidence="4 5">
    <name type="scientific">Planomonospora venezuelensis</name>
    <dbReference type="NCBI Taxonomy" id="1999"/>
    <lineage>
        <taxon>Bacteria</taxon>
        <taxon>Bacillati</taxon>
        <taxon>Actinomycetota</taxon>
        <taxon>Actinomycetes</taxon>
        <taxon>Streptosporangiales</taxon>
        <taxon>Streptosporangiaceae</taxon>
        <taxon>Planomonospora</taxon>
    </lineage>
</organism>
<gene>
    <name evidence="4" type="ORF">FHS22_004782</name>
</gene>
<evidence type="ECO:0000313" key="4">
    <source>
        <dbReference type="EMBL" id="MBB5965492.1"/>
    </source>
</evidence>
<dbReference type="GO" id="GO:0016810">
    <property type="term" value="F:hydrolase activity, acting on carbon-nitrogen (but not peptide) bonds"/>
    <property type="evidence" value="ECO:0007669"/>
    <property type="project" value="InterPro"/>
</dbReference>
<dbReference type="Proteomes" id="UP000562352">
    <property type="component" value="Unassembled WGS sequence"/>
</dbReference>
<feature type="chain" id="PRO_5032503141" evidence="2">
    <location>
        <begin position="27"/>
        <end position="270"/>
    </location>
</feature>
<evidence type="ECO:0000256" key="1">
    <source>
        <dbReference type="ARBA" id="ARBA00022729"/>
    </source>
</evidence>
<reference evidence="4 5" key="1">
    <citation type="submission" date="2020-08" db="EMBL/GenBank/DDBJ databases">
        <title>Genomic Encyclopedia of Type Strains, Phase III (KMG-III): the genomes of soil and plant-associated and newly described type strains.</title>
        <authorList>
            <person name="Whitman W."/>
        </authorList>
    </citation>
    <scope>NUCLEOTIDE SEQUENCE [LARGE SCALE GENOMIC DNA]</scope>
    <source>
        <strain evidence="4 5">CECT 3303</strain>
    </source>
</reference>
<dbReference type="Gene3D" id="3.20.20.370">
    <property type="entry name" value="Glycoside hydrolase/deacetylase"/>
    <property type="match status" value="1"/>
</dbReference>
<dbReference type="AlphaFoldDB" id="A0A841D4C1"/>
<proteinExistence type="predicted"/>
<comment type="caution">
    <text evidence="4">The sequence shown here is derived from an EMBL/GenBank/DDBJ whole genome shotgun (WGS) entry which is preliminary data.</text>
</comment>
<dbReference type="RefSeq" id="WP_184944936.1">
    <property type="nucleotide sequence ID" value="NZ_BAAAWZ010000001.1"/>
</dbReference>
<evidence type="ECO:0000256" key="2">
    <source>
        <dbReference type="SAM" id="SignalP"/>
    </source>
</evidence>
<dbReference type="PANTHER" id="PTHR34216:SF11">
    <property type="entry name" value="CHITOOLIGOSACCHARIDE DEACETYLASE"/>
    <property type="match status" value="1"/>
</dbReference>
<dbReference type="InterPro" id="IPR051398">
    <property type="entry name" value="Polysacch_Deacetylase"/>
</dbReference>
<protein>
    <submittedName>
        <fullName evidence="4">Peptidoglycan/xylan/chitin deacetylase (PgdA/CDA1 family)</fullName>
    </submittedName>
</protein>
<sequence>MKTPRHATGALTALILLLVSAAPAHASGAGAPEKRGVIVSLTFDDGDATHVLAARMLQERGMRGTFYVNSATLGDERKLTRRQLAAIAKAGHEIGGHTLDHTRLTELTPERQREQICEDRRALLAMGHRVTTLAYPFGAVDTDAMRTARQCGYTAARTVGGLRLWDCPACPAAETLPPRNPFRVRTPGSVRDTTVLRQLKQQVYNAEKGGGGLLPLVLHRVCDDCGVYSTSPEVLGDFLDWLATRKSRGTTVKPFAAAFDPAVRPVPPVP</sequence>
<dbReference type="EMBL" id="JACHJJ010000017">
    <property type="protein sequence ID" value="MBB5965492.1"/>
    <property type="molecule type" value="Genomic_DNA"/>
</dbReference>
<feature type="signal peptide" evidence="2">
    <location>
        <begin position="1"/>
        <end position="26"/>
    </location>
</feature>
<dbReference type="InterPro" id="IPR002509">
    <property type="entry name" value="NODB_dom"/>
</dbReference>
<dbReference type="CDD" id="cd10967">
    <property type="entry name" value="CE4_GLA_like_6s"/>
    <property type="match status" value="1"/>
</dbReference>